<dbReference type="InterPro" id="IPR029479">
    <property type="entry name" value="Nitroreductase"/>
</dbReference>
<dbReference type="PANTHER" id="PTHR43821">
    <property type="entry name" value="NAD(P)H NITROREDUCTASE YDJA-RELATED"/>
    <property type="match status" value="1"/>
</dbReference>
<accession>A0A5J5GIN0</accession>
<evidence type="ECO:0000259" key="8">
    <source>
        <dbReference type="Pfam" id="PF00881"/>
    </source>
</evidence>
<evidence type="ECO:0000256" key="5">
    <source>
        <dbReference type="ARBA" id="ARBA00022857"/>
    </source>
</evidence>
<keyword evidence="5" id="KW-0521">NADP</keyword>
<evidence type="ECO:0000256" key="7">
    <source>
        <dbReference type="ARBA" id="ARBA00023027"/>
    </source>
</evidence>
<dbReference type="OrthoDB" id="9804207at2"/>
<dbReference type="InterPro" id="IPR052530">
    <property type="entry name" value="NAD(P)H_nitroreductase"/>
</dbReference>
<gene>
    <name evidence="9" type="ORF">F4V43_03445</name>
</gene>
<evidence type="ECO:0000256" key="6">
    <source>
        <dbReference type="ARBA" id="ARBA00023002"/>
    </source>
</evidence>
<dbReference type="Proteomes" id="UP000367750">
    <property type="component" value="Unassembled WGS sequence"/>
</dbReference>
<comment type="similarity">
    <text evidence="2">Belongs to the nitroreductase family.</text>
</comment>
<dbReference type="Pfam" id="PF00881">
    <property type="entry name" value="Nitroreductase"/>
    <property type="match status" value="1"/>
</dbReference>
<dbReference type="AlphaFoldDB" id="A0A5J5GIN0"/>
<keyword evidence="3" id="KW-0285">Flavoprotein</keyword>
<dbReference type="InterPro" id="IPR026021">
    <property type="entry name" value="YdjA-like"/>
</dbReference>
<keyword evidence="7" id="KW-0520">NAD</keyword>
<sequence>MTDILKTIRTRRTIKSFKPDPIDEALLLSWLEAACSAPNHRMTEPWEVRHAGPETRAKLGHKTDFGGAPVVLAVLSKPAATPFERDENLMAVSCWVQNLLLAAHEAGAGTFWSSLGAQPRSREILGVPDGYDVVGLIGIGYPAEIPQPKPRNPIAGRIVPLP</sequence>
<evidence type="ECO:0000256" key="3">
    <source>
        <dbReference type="ARBA" id="ARBA00022630"/>
    </source>
</evidence>
<dbReference type="Gene3D" id="3.40.109.10">
    <property type="entry name" value="NADH Oxidase"/>
    <property type="match status" value="1"/>
</dbReference>
<dbReference type="EMBL" id="VYKK01000004">
    <property type="protein sequence ID" value="KAA9007558.1"/>
    <property type="molecule type" value="Genomic_DNA"/>
</dbReference>
<evidence type="ECO:0000313" key="9">
    <source>
        <dbReference type="EMBL" id="KAA9007558.1"/>
    </source>
</evidence>
<dbReference type="CDD" id="cd02135">
    <property type="entry name" value="YdjA-like"/>
    <property type="match status" value="1"/>
</dbReference>
<proteinExistence type="inferred from homology"/>
<organism evidence="9 10">
    <name type="scientific">Paenibacillus spiritus</name>
    <dbReference type="NCBI Taxonomy" id="2496557"/>
    <lineage>
        <taxon>Bacteria</taxon>
        <taxon>Bacillati</taxon>
        <taxon>Bacillota</taxon>
        <taxon>Bacilli</taxon>
        <taxon>Bacillales</taxon>
        <taxon>Paenibacillaceae</taxon>
        <taxon>Paenibacillus</taxon>
    </lineage>
</organism>
<keyword evidence="4" id="KW-0288">FMN</keyword>
<dbReference type="InterPro" id="IPR000415">
    <property type="entry name" value="Nitroreductase-like"/>
</dbReference>
<comment type="caution">
    <text evidence="9">The sequence shown here is derived from an EMBL/GenBank/DDBJ whole genome shotgun (WGS) entry which is preliminary data.</text>
</comment>
<evidence type="ECO:0000256" key="1">
    <source>
        <dbReference type="ARBA" id="ARBA00001917"/>
    </source>
</evidence>
<keyword evidence="6" id="KW-0560">Oxidoreductase</keyword>
<dbReference type="RefSeq" id="WP_150456848.1">
    <property type="nucleotide sequence ID" value="NZ_VYKK01000004.1"/>
</dbReference>
<evidence type="ECO:0000256" key="4">
    <source>
        <dbReference type="ARBA" id="ARBA00022643"/>
    </source>
</evidence>
<feature type="domain" description="Nitroreductase" evidence="8">
    <location>
        <begin position="56"/>
        <end position="141"/>
    </location>
</feature>
<comment type="cofactor">
    <cofactor evidence="1">
        <name>FMN</name>
        <dbReference type="ChEBI" id="CHEBI:58210"/>
    </cofactor>
</comment>
<keyword evidence="10" id="KW-1185">Reference proteome</keyword>
<evidence type="ECO:0000313" key="10">
    <source>
        <dbReference type="Proteomes" id="UP000367750"/>
    </source>
</evidence>
<dbReference type="SUPFAM" id="SSF55469">
    <property type="entry name" value="FMN-dependent nitroreductase-like"/>
    <property type="match status" value="1"/>
</dbReference>
<protein>
    <submittedName>
        <fullName evidence="9">Nitroreductase</fullName>
    </submittedName>
</protein>
<dbReference type="PANTHER" id="PTHR43821:SF1">
    <property type="entry name" value="NAD(P)H NITROREDUCTASE YDJA-RELATED"/>
    <property type="match status" value="1"/>
</dbReference>
<name>A0A5J5GIN0_9BACL</name>
<evidence type="ECO:0000256" key="2">
    <source>
        <dbReference type="ARBA" id="ARBA00007118"/>
    </source>
</evidence>
<dbReference type="GO" id="GO:0016491">
    <property type="term" value="F:oxidoreductase activity"/>
    <property type="evidence" value="ECO:0007669"/>
    <property type="project" value="UniProtKB-KW"/>
</dbReference>
<reference evidence="9 10" key="1">
    <citation type="submission" date="2019-09" db="EMBL/GenBank/DDBJ databases">
        <title>Bacillus ochoae sp. nov., Paenibacillus whitsoniae sp. nov., Paenibacillus spiritus sp. nov. Isolated from the Mars Exploration Rover during spacecraft assembly.</title>
        <authorList>
            <person name="Seuylemezian A."/>
            <person name="Vaishampayan P."/>
        </authorList>
    </citation>
    <scope>NUCLEOTIDE SEQUENCE [LARGE SCALE GENOMIC DNA]</scope>
    <source>
        <strain evidence="9 10">MER_111</strain>
    </source>
</reference>